<dbReference type="InterPro" id="IPR000300">
    <property type="entry name" value="IPPc"/>
</dbReference>
<keyword evidence="3" id="KW-0378">Hydrolase</keyword>
<dbReference type="GO" id="GO:0005929">
    <property type="term" value="C:cilium"/>
    <property type="evidence" value="ECO:0007669"/>
    <property type="project" value="UniProtKB-SubCell"/>
</dbReference>
<dbReference type="Pfam" id="PF22669">
    <property type="entry name" value="Exo_endo_phos2"/>
    <property type="match status" value="1"/>
</dbReference>
<dbReference type="PANTHER" id="PTHR47039:SF1">
    <property type="entry name" value="INOSITOL POLYPHOSPHATE 5-PHOSPHATASE E"/>
    <property type="match status" value="1"/>
</dbReference>
<gene>
    <name evidence="9" type="ORF">R5R35_013306</name>
</gene>
<evidence type="ECO:0000256" key="3">
    <source>
        <dbReference type="ARBA" id="ARBA00022801"/>
    </source>
</evidence>
<dbReference type="InterPro" id="IPR036691">
    <property type="entry name" value="Endo/exonu/phosph_ase_sf"/>
</dbReference>
<name>A0AAN9V615_9ORTH</name>
<feature type="domain" description="Inositol polyphosphate-related phosphatase" evidence="8">
    <location>
        <begin position="364"/>
        <end position="662"/>
    </location>
</feature>
<reference evidence="9 10" key="1">
    <citation type="submission" date="2024-03" db="EMBL/GenBank/DDBJ databases">
        <title>The genome assembly and annotation of the cricket Gryllus longicercus Weissman &amp; Gray.</title>
        <authorList>
            <person name="Szrajer S."/>
            <person name="Gray D."/>
            <person name="Ylla G."/>
        </authorList>
    </citation>
    <scope>NUCLEOTIDE SEQUENCE [LARGE SCALE GENOMIC DNA]</scope>
    <source>
        <strain evidence="9">DAG 2021-001</strain>
        <tissue evidence="9">Whole body minus gut</tissue>
    </source>
</reference>
<evidence type="ECO:0000256" key="7">
    <source>
        <dbReference type="SAM" id="MobiDB-lite"/>
    </source>
</evidence>
<accession>A0AAN9V615</accession>
<dbReference type="EC" id="3.1.3.36" evidence="2"/>
<dbReference type="EMBL" id="JAZDUA010000459">
    <property type="protein sequence ID" value="KAK7792274.1"/>
    <property type="molecule type" value="Genomic_DNA"/>
</dbReference>
<feature type="region of interest" description="Disordered" evidence="7">
    <location>
        <begin position="1"/>
        <end position="26"/>
    </location>
</feature>
<keyword evidence="5" id="KW-0966">Cell projection</keyword>
<evidence type="ECO:0000313" key="9">
    <source>
        <dbReference type="EMBL" id="KAK7792274.1"/>
    </source>
</evidence>
<feature type="compositionally biased region" description="Basic residues" evidence="7">
    <location>
        <begin position="228"/>
        <end position="237"/>
    </location>
</feature>
<dbReference type="InterPro" id="IPR053321">
    <property type="entry name" value="IPP-5-Phosphatase_Type_IV"/>
</dbReference>
<keyword evidence="4" id="KW-0443">Lipid metabolism</keyword>
<feature type="region of interest" description="Disordered" evidence="7">
    <location>
        <begin position="143"/>
        <end position="301"/>
    </location>
</feature>
<dbReference type="AlphaFoldDB" id="A0AAN9V615"/>
<dbReference type="PANTHER" id="PTHR47039">
    <property type="entry name" value="INOSITOL POLYPHOSPHATE 5-PHOSPHATASE E"/>
    <property type="match status" value="1"/>
</dbReference>
<proteinExistence type="predicted"/>
<protein>
    <recommendedName>
        <fullName evidence="2">phosphoinositide 5-phosphatase</fullName>
        <ecNumber evidence="2">3.1.3.36</ecNumber>
    </recommendedName>
    <alternativeName>
        <fullName evidence="6">Phosphatidylinositol 4,5-bisphosphate 5-phosphatase</fullName>
    </alternativeName>
</protein>
<dbReference type="SUPFAM" id="SSF56219">
    <property type="entry name" value="DNase I-like"/>
    <property type="match status" value="1"/>
</dbReference>
<dbReference type="GO" id="GO:0046856">
    <property type="term" value="P:phosphatidylinositol dephosphorylation"/>
    <property type="evidence" value="ECO:0007669"/>
    <property type="project" value="InterPro"/>
</dbReference>
<keyword evidence="10" id="KW-1185">Reference proteome</keyword>
<evidence type="ECO:0000256" key="6">
    <source>
        <dbReference type="ARBA" id="ARBA00075837"/>
    </source>
</evidence>
<evidence type="ECO:0000259" key="8">
    <source>
        <dbReference type="SMART" id="SM00128"/>
    </source>
</evidence>
<comment type="subcellular location">
    <subcellularLocation>
        <location evidence="1">Cell projection</location>
        <location evidence="1">Cilium</location>
    </subcellularLocation>
</comment>
<dbReference type="GO" id="GO:0004439">
    <property type="term" value="F:phosphatidylinositol-4,5-bisphosphate 5-phosphatase activity"/>
    <property type="evidence" value="ECO:0007669"/>
    <property type="project" value="UniProtKB-EC"/>
</dbReference>
<organism evidence="9 10">
    <name type="scientific">Gryllus longicercus</name>
    <dbReference type="NCBI Taxonomy" id="2509291"/>
    <lineage>
        <taxon>Eukaryota</taxon>
        <taxon>Metazoa</taxon>
        <taxon>Ecdysozoa</taxon>
        <taxon>Arthropoda</taxon>
        <taxon>Hexapoda</taxon>
        <taxon>Insecta</taxon>
        <taxon>Pterygota</taxon>
        <taxon>Neoptera</taxon>
        <taxon>Polyneoptera</taxon>
        <taxon>Orthoptera</taxon>
        <taxon>Ensifera</taxon>
        <taxon>Gryllidea</taxon>
        <taxon>Grylloidea</taxon>
        <taxon>Gryllidae</taxon>
        <taxon>Gryllinae</taxon>
        <taxon>Gryllus</taxon>
    </lineage>
</organism>
<comment type="caution">
    <text evidence="9">The sequence shown here is derived from an EMBL/GenBank/DDBJ whole genome shotgun (WGS) entry which is preliminary data.</text>
</comment>
<evidence type="ECO:0000256" key="1">
    <source>
        <dbReference type="ARBA" id="ARBA00004138"/>
    </source>
</evidence>
<feature type="compositionally biased region" description="Low complexity" evidence="7">
    <location>
        <begin position="150"/>
        <end position="167"/>
    </location>
</feature>
<dbReference type="Gene3D" id="3.60.10.10">
    <property type="entry name" value="Endonuclease/exonuclease/phosphatase"/>
    <property type="match status" value="1"/>
</dbReference>
<feature type="compositionally biased region" description="Low complexity" evidence="7">
    <location>
        <begin position="249"/>
        <end position="265"/>
    </location>
</feature>
<sequence length="701" mass="78061">MTRKMEICSGGGDDDSQCTSPKSKAKKKSLCRLLMQRKTKVGCLSTESEDLSLHTIPPEHKPIKHETVSSLGSLQFRESNVSMSESDLRVESTELNNLASAKDLGNSTKLSLCCAMTEGSRSSSHIHSSDYQHHINIQSLPLEMSEKGPSGDSESNSKQSSKISKNSSLEDRVNSESFLQELKSGKAENETVERKQKPFATSLAASPTQSESSSHDSSPLSSSFPEHHSRKHLLSKRRSADNLLSSLNPSARHSSPASSRSAPEAYRYRIRSTSHDTVLPPKEDHKNKLMPSGSETTVGTSMGVSRSHGFVASMDSLARHSLLAAQVLHLIPTIKARERNFLHGRIAANSLLGSLELERTLPHRELRIFVGTWNMNGQAPPQELNDFMLPPSLEHVPDVIVVGTQESYSERFEWEVNIQETLGPSHLLLHSAVLGTLHLAIFIRRDLLWFCSVPEEASYSVRPGTAFRTKGAVAIGFMVFGTSYLFITSHLTAHMDKVKERIQDVRKIVRSLDLPKLLPIRHKSKDVTQNYDYVFWCGDLNFRLSQPREEVMQWVAEQEFPLPLPHSLHSDQLKLTIAEGSVFRGFQEGPITFPPTYKYDPGTQKFDTSHKQRTPAYTDRILYRCRGRGVLECLLYSSVPSICTSDHKPVWGLYSSAVRPGIDTIPLAAGLFNREVYLEGIRRRAAAMDKSEGTSAVCSIQ</sequence>
<feature type="compositionally biased region" description="Low complexity" evidence="7">
    <location>
        <begin position="206"/>
        <end position="224"/>
    </location>
</feature>
<dbReference type="Proteomes" id="UP001378592">
    <property type="component" value="Unassembled WGS sequence"/>
</dbReference>
<dbReference type="SMART" id="SM00128">
    <property type="entry name" value="IPPc"/>
    <property type="match status" value="1"/>
</dbReference>
<evidence type="ECO:0000256" key="2">
    <source>
        <dbReference type="ARBA" id="ARBA00013044"/>
    </source>
</evidence>
<evidence type="ECO:0000313" key="10">
    <source>
        <dbReference type="Proteomes" id="UP001378592"/>
    </source>
</evidence>
<evidence type="ECO:0000256" key="4">
    <source>
        <dbReference type="ARBA" id="ARBA00023098"/>
    </source>
</evidence>
<dbReference type="FunFam" id="3.60.10.10:FF:000039">
    <property type="entry name" value="72 kDa inositol polyphosphate 5-phosphatase"/>
    <property type="match status" value="1"/>
</dbReference>
<feature type="compositionally biased region" description="Basic and acidic residues" evidence="7">
    <location>
        <begin position="183"/>
        <end position="196"/>
    </location>
</feature>
<evidence type="ECO:0000256" key="5">
    <source>
        <dbReference type="ARBA" id="ARBA00023273"/>
    </source>
</evidence>